<gene>
    <name evidence="1" type="ORF">ZIOFF_065403</name>
</gene>
<dbReference type="EMBL" id="JACMSC010000018">
    <property type="protein sequence ID" value="KAG6476167.1"/>
    <property type="molecule type" value="Genomic_DNA"/>
</dbReference>
<comment type="caution">
    <text evidence="1">The sequence shown here is derived from an EMBL/GenBank/DDBJ whole genome shotgun (WGS) entry which is preliminary data.</text>
</comment>
<evidence type="ECO:0000313" key="2">
    <source>
        <dbReference type="Proteomes" id="UP000734854"/>
    </source>
</evidence>
<sequence>MIFFIWCRTKWCLTLSLSFRGRRRHYRSKARVWRSKCYQGRATIGGEVEAAEVQARINGSILPPWMLNHLNG</sequence>
<proteinExistence type="predicted"/>
<reference evidence="1 2" key="1">
    <citation type="submission" date="2020-08" db="EMBL/GenBank/DDBJ databases">
        <title>Plant Genome Project.</title>
        <authorList>
            <person name="Zhang R.-G."/>
        </authorList>
    </citation>
    <scope>NUCLEOTIDE SEQUENCE [LARGE SCALE GENOMIC DNA]</scope>
    <source>
        <tissue evidence="1">Rhizome</tissue>
    </source>
</reference>
<name>A0A8J5EXA2_ZINOF</name>
<evidence type="ECO:0000313" key="1">
    <source>
        <dbReference type="EMBL" id="KAG6476167.1"/>
    </source>
</evidence>
<organism evidence="1 2">
    <name type="scientific">Zingiber officinale</name>
    <name type="common">Ginger</name>
    <name type="synonym">Amomum zingiber</name>
    <dbReference type="NCBI Taxonomy" id="94328"/>
    <lineage>
        <taxon>Eukaryota</taxon>
        <taxon>Viridiplantae</taxon>
        <taxon>Streptophyta</taxon>
        <taxon>Embryophyta</taxon>
        <taxon>Tracheophyta</taxon>
        <taxon>Spermatophyta</taxon>
        <taxon>Magnoliopsida</taxon>
        <taxon>Liliopsida</taxon>
        <taxon>Zingiberales</taxon>
        <taxon>Zingiberaceae</taxon>
        <taxon>Zingiber</taxon>
    </lineage>
</organism>
<dbReference type="AlphaFoldDB" id="A0A8J5EXA2"/>
<keyword evidence="2" id="KW-1185">Reference proteome</keyword>
<protein>
    <submittedName>
        <fullName evidence="1">Uncharacterized protein</fullName>
    </submittedName>
</protein>
<accession>A0A8J5EXA2</accession>
<dbReference type="Proteomes" id="UP000734854">
    <property type="component" value="Unassembled WGS sequence"/>
</dbReference>